<evidence type="ECO:0000256" key="1">
    <source>
        <dbReference type="ARBA" id="ARBA00023015"/>
    </source>
</evidence>
<dbReference type="Gene3D" id="1.10.10.10">
    <property type="entry name" value="Winged helix-like DNA-binding domain superfamily/Winged helix DNA-binding domain"/>
    <property type="match status" value="2"/>
</dbReference>
<dbReference type="SUPFAM" id="SSF54909">
    <property type="entry name" value="Dimeric alpha+beta barrel"/>
    <property type="match status" value="1"/>
</dbReference>
<protein>
    <submittedName>
        <fullName evidence="6">Lrp/AsnC family transcriptional regulator</fullName>
    </submittedName>
</protein>
<keyword evidence="1" id="KW-0805">Transcription regulation</keyword>
<dbReference type="InterPro" id="IPR011008">
    <property type="entry name" value="Dimeric_a/b-barrel"/>
</dbReference>
<dbReference type="PANTHER" id="PTHR30154:SF34">
    <property type="entry name" value="TRANSCRIPTIONAL REGULATOR AZLB"/>
    <property type="match status" value="1"/>
</dbReference>
<dbReference type="SMART" id="SM00344">
    <property type="entry name" value="HTH_ASNC"/>
    <property type="match status" value="1"/>
</dbReference>
<dbReference type="Proteomes" id="UP001596298">
    <property type="component" value="Unassembled WGS sequence"/>
</dbReference>
<proteinExistence type="predicted"/>
<dbReference type="InterPro" id="IPR019888">
    <property type="entry name" value="Tscrpt_reg_AsnC-like"/>
</dbReference>
<reference evidence="7" key="1">
    <citation type="journal article" date="2019" name="Int. J. Syst. Evol. Microbiol.">
        <title>The Global Catalogue of Microorganisms (GCM) 10K type strain sequencing project: providing services to taxonomists for standard genome sequencing and annotation.</title>
        <authorList>
            <consortium name="The Broad Institute Genomics Platform"/>
            <consortium name="The Broad Institute Genome Sequencing Center for Infectious Disease"/>
            <person name="Wu L."/>
            <person name="Ma J."/>
        </authorList>
    </citation>
    <scope>NUCLEOTIDE SEQUENCE [LARGE SCALE GENOMIC DNA]</scope>
    <source>
        <strain evidence="7">CCUG 58127</strain>
    </source>
</reference>
<comment type="caution">
    <text evidence="6">The sequence shown here is derived from an EMBL/GenBank/DDBJ whole genome shotgun (WGS) entry which is preliminary data.</text>
</comment>
<dbReference type="EMBL" id="JBHSWH010000001">
    <property type="protein sequence ID" value="MFC6705508.1"/>
    <property type="molecule type" value="Genomic_DNA"/>
</dbReference>
<dbReference type="InterPro" id="IPR036388">
    <property type="entry name" value="WH-like_DNA-bd_sf"/>
</dbReference>
<evidence type="ECO:0000259" key="4">
    <source>
        <dbReference type="Pfam" id="PF01037"/>
    </source>
</evidence>
<name>A0ABW2AF35_9MICO</name>
<dbReference type="InterPro" id="IPR036390">
    <property type="entry name" value="WH_DNA-bd_sf"/>
</dbReference>
<feature type="domain" description="HTH asnC-type" evidence="5">
    <location>
        <begin position="13"/>
        <end position="53"/>
    </location>
</feature>
<dbReference type="RefSeq" id="WP_382400706.1">
    <property type="nucleotide sequence ID" value="NZ_JBHSWH010000001.1"/>
</dbReference>
<sequence length="341" mass="36859">MNSARASESVVGDALDIKITHCLQVAPRASFAVVGSVLGVSEQTVARRYRKLRAAGAVRVIGFADPTPFGLQNWMLRLFCRPDAAESVGRALAGRDDTQWVALMGGGTEVDCVLRPRTLDDQDQLLLRQLPRTVPITGIEASGVLHVFRGSTTRDWRIGENFLAADEEARLRQGTGTTAVGTERAVELTPPDESLLRVLTADGRATYAELRTAVGGDWTEARIRRRVTELREAGVLYFDVDIDERAFGVSLSARIALAVAPAHLQAVGEAMGSHPAVRFCGATTGATSLTATVAFANAEELYRFVSDDIGRQDGVSHVQVWQVTRILKRAGAVVERDHARG</sequence>
<dbReference type="InterPro" id="IPR019887">
    <property type="entry name" value="Tscrpt_reg_AsnC/Lrp_C"/>
</dbReference>
<organism evidence="6 7">
    <name type="scientific">Flexivirga alba</name>
    <dbReference type="NCBI Taxonomy" id="702742"/>
    <lineage>
        <taxon>Bacteria</taxon>
        <taxon>Bacillati</taxon>
        <taxon>Actinomycetota</taxon>
        <taxon>Actinomycetes</taxon>
        <taxon>Micrococcales</taxon>
        <taxon>Dermacoccaceae</taxon>
        <taxon>Flexivirga</taxon>
    </lineage>
</organism>
<evidence type="ECO:0000256" key="2">
    <source>
        <dbReference type="ARBA" id="ARBA00023125"/>
    </source>
</evidence>
<dbReference type="Pfam" id="PF01037">
    <property type="entry name" value="AsnC_trans_reg"/>
    <property type="match status" value="1"/>
</dbReference>
<evidence type="ECO:0000259" key="5">
    <source>
        <dbReference type="Pfam" id="PF13404"/>
    </source>
</evidence>
<keyword evidence="7" id="KW-1185">Reference proteome</keyword>
<evidence type="ECO:0000313" key="7">
    <source>
        <dbReference type="Proteomes" id="UP001596298"/>
    </source>
</evidence>
<keyword evidence="2" id="KW-0238">DNA-binding</keyword>
<evidence type="ECO:0000256" key="3">
    <source>
        <dbReference type="ARBA" id="ARBA00023163"/>
    </source>
</evidence>
<dbReference type="Gene3D" id="3.30.70.920">
    <property type="match status" value="1"/>
</dbReference>
<dbReference type="Pfam" id="PF13404">
    <property type="entry name" value="HTH_AsnC-type"/>
    <property type="match status" value="1"/>
</dbReference>
<gene>
    <name evidence="6" type="ORF">ACFQDH_09565</name>
</gene>
<dbReference type="SUPFAM" id="SSF46785">
    <property type="entry name" value="Winged helix' DNA-binding domain"/>
    <property type="match status" value="1"/>
</dbReference>
<accession>A0ABW2AF35</accession>
<dbReference type="PANTHER" id="PTHR30154">
    <property type="entry name" value="LEUCINE-RESPONSIVE REGULATORY PROTEIN"/>
    <property type="match status" value="1"/>
</dbReference>
<evidence type="ECO:0000313" key="6">
    <source>
        <dbReference type="EMBL" id="MFC6705508.1"/>
    </source>
</evidence>
<dbReference type="InterPro" id="IPR000485">
    <property type="entry name" value="AsnC-type_HTH_dom"/>
</dbReference>
<keyword evidence="3" id="KW-0804">Transcription</keyword>
<feature type="domain" description="Transcription regulator AsnC/Lrp ligand binding" evidence="4">
    <location>
        <begin position="258"/>
        <end position="319"/>
    </location>
</feature>